<evidence type="ECO:0000313" key="2">
    <source>
        <dbReference type="EMBL" id="CAH4036303.1"/>
    </source>
</evidence>
<reference evidence="2" key="1">
    <citation type="submission" date="2022-05" db="EMBL/GenBank/DDBJ databases">
        <authorList>
            <person name="Okamura Y."/>
        </authorList>
    </citation>
    <scope>NUCLEOTIDE SEQUENCE</scope>
</reference>
<name>A0A9P0TPU5_PIEBR</name>
<keyword evidence="3" id="KW-1185">Reference proteome</keyword>
<organism evidence="2 3">
    <name type="scientific">Pieris brassicae</name>
    <name type="common">White butterfly</name>
    <name type="synonym">Large white butterfly</name>
    <dbReference type="NCBI Taxonomy" id="7116"/>
    <lineage>
        <taxon>Eukaryota</taxon>
        <taxon>Metazoa</taxon>
        <taxon>Ecdysozoa</taxon>
        <taxon>Arthropoda</taxon>
        <taxon>Hexapoda</taxon>
        <taxon>Insecta</taxon>
        <taxon>Pterygota</taxon>
        <taxon>Neoptera</taxon>
        <taxon>Endopterygota</taxon>
        <taxon>Lepidoptera</taxon>
        <taxon>Glossata</taxon>
        <taxon>Ditrysia</taxon>
        <taxon>Papilionoidea</taxon>
        <taxon>Pieridae</taxon>
        <taxon>Pierinae</taxon>
        <taxon>Pieris</taxon>
    </lineage>
</organism>
<evidence type="ECO:0000256" key="1">
    <source>
        <dbReference type="SAM" id="MobiDB-lite"/>
    </source>
</evidence>
<accession>A0A9P0TPU5</accession>
<sequence>MPEESMDTGKIHKQQANDDLDNESEASSFTSAEFLISNKEDSSYQISKNKQQSLKPICYQHLATISKLQREIEKVKKVSSRRLKKINSLSKRSHYKAVHCGHIAPE</sequence>
<gene>
    <name evidence="2" type="ORF">PIBRA_LOCUS12116</name>
</gene>
<proteinExistence type="predicted"/>
<evidence type="ECO:0000313" key="3">
    <source>
        <dbReference type="Proteomes" id="UP001152562"/>
    </source>
</evidence>
<dbReference type="EMBL" id="CALOZG010000066">
    <property type="protein sequence ID" value="CAH4036303.1"/>
    <property type="molecule type" value="Genomic_DNA"/>
</dbReference>
<feature type="region of interest" description="Disordered" evidence="1">
    <location>
        <begin position="1"/>
        <end position="26"/>
    </location>
</feature>
<dbReference type="AlphaFoldDB" id="A0A9P0TPU5"/>
<protein>
    <submittedName>
        <fullName evidence="2">Uncharacterized protein</fullName>
    </submittedName>
</protein>
<dbReference type="Proteomes" id="UP001152562">
    <property type="component" value="Unassembled WGS sequence"/>
</dbReference>
<comment type="caution">
    <text evidence="2">The sequence shown here is derived from an EMBL/GenBank/DDBJ whole genome shotgun (WGS) entry which is preliminary data.</text>
</comment>